<dbReference type="AlphaFoldDB" id="A0A9Q1C4A2"/>
<dbReference type="OrthoDB" id="10065929at2759"/>
<keyword evidence="3" id="KW-1185">Reference proteome</keyword>
<protein>
    <submittedName>
        <fullName evidence="2">Uncharacterized protein</fullName>
    </submittedName>
</protein>
<accession>A0A9Q1C4A2</accession>
<organism evidence="2 3">
    <name type="scientific">Holothuria leucospilota</name>
    <name type="common">Black long sea cucumber</name>
    <name type="synonym">Mertensiothuria leucospilota</name>
    <dbReference type="NCBI Taxonomy" id="206669"/>
    <lineage>
        <taxon>Eukaryota</taxon>
        <taxon>Metazoa</taxon>
        <taxon>Echinodermata</taxon>
        <taxon>Eleutherozoa</taxon>
        <taxon>Echinozoa</taxon>
        <taxon>Holothuroidea</taxon>
        <taxon>Aspidochirotacea</taxon>
        <taxon>Aspidochirotida</taxon>
        <taxon>Holothuriidae</taxon>
        <taxon>Holothuria</taxon>
    </lineage>
</organism>
<sequence>MCNFDKTNLSNDPGSKKVTVPNGMKDVEHVQENLMTSISFMTHTCKWESQGKCVRDQPEVQRWPYLEYLTALGSPLPQTPQTPREKTKQETKQETQEEIKHDTEQKWRRRHPWEVVVEGRKQRRFHGRIRANGQQSRYLK</sequence>
<gene>
    <name evidence="2" type="ORF">HOLleu_18911</name>
</gene>
<dbReference type="EMBL" id="JAIZAY010000008">
    <property type="protein sequence ID" value="KAJ8037958.1"/>
    <property type="molecule type" value="Genomic_DNA"/>
</dbReference>
<name>A0A9Q1C4A2_HOLLE</name>
<evidence type="ECO:0000313" key="2">
    <source>
        <dbReference type="EMBL" id="KAJ8037958.1"/>
    </source>
</evidence>
<dbReference type="Proteomes" id="UP001152320">
    <property type="component" value="Chromosome 8"/>
</dbReference>
<feature type="region of interest" description="Disordered" evidence="1">
    <location>
        <begin position="72"/>
        <end position="108"/>
    </location>
</feature>
<feature type="compositionally biased region" description="Basic and acidic residues" evidence="1">
    <location>
        <begin position="83"/>
        <end position="106"/>
    </location>
</feature>
<comment type="caution">
    <text evidence="2">The sequence shown here is derived from an EMBL/GenBank/DDBJ whole genome shotgun (WGS) entry which is preliminary data.</text>
</comment>
<evidence type="ECO:0000313" key="3">
    <source>
        <dbReference type="Proteomes" id="UP001152320"/>
    </source>
</evidence>
<proteinExistence type="predicted"/>
<feature type="region of interest" description="Disordered" evidence="1">
    <location>
        <begin position="121"/>
        <end position="140"/>
    </location>
</feature>
<evidence type="ECO:0000256" key="1">
    <source>
        <dbReference type="SAM" id="MobiDB-lite"/>
    </source>
</evidence>
<reference evidence="2" key="1">
    <citation type="submission" date="2021-10" db="EMBL/GenBank/DDBJ databases">
        <title>Tropical sea cucumber genome reveals ecological adaptation and Cuvierian tubules defense mechanism.</title>
        <authorList>
            <person name="Chen T."/>
        </authorList>
    </citation>
    <scope>NUCLEOTIDE SEQUENCE</scope>
    <source>
        <strain evidence="2">Nanhai2018</strain>
        <tissue evidence="2">Muscle</tissue>
    </source>
</reference>